<dbReference type="Pfam" id="PF00005">
    <property type="entry name" value="ABC_tran"/>
    <property type="match status" value="1"/>
</dbReference>
<dbReference type="Pfam" id="PF03459">
    <property type="entry name" value="TOBE"/>
    <property type="match status" value="1"/>
</dbReference>
<dbReference type="InterPro" id="IPR008995">
    <property type="entry name" value="Mo/tungstate-bd_C_term_dom"/>
</dbReference>
<evidence type="ECO:0000256" key="8">
    <source>
        <dbReference type="ARBA" id="ARBA00023136"/>
    </source>
</evidence>
<reference evidence="12 13" key="1">
    <citation type="submission" date="2020-02" db="EMBL/GenBank/DDBJ databases">
        <title>Genomic and physiological characterization of two novel Nitrospinaceae genera.</title>
        <authorList>
            <person name="Mueller A.J."/>
            <person name="Jung M.-Y."/>
            <person name="Strachan C.R."/>
            <person name="Herbold C.W."/>
            <person name="Kirkegaard R.H."/>
            <person name="Daims H."/>
        </authorList>
    </citation>
    <scope>NUCLEOTIDE SEQUENCE [LARGE SCALE GENOMIC DNA]</scope>
    <source>
        <strain evidence="12">EB</strain>
    </source>
</reference>
<dbReference type="InterPro" id="IPR017871">
    <property type="entry name" value="ABC_transporter-like_CS"/>
</dbReference>
<dbReference type="GO" id="GO:0016020">
    <property type="term" value="C:membrane"/>
    <property type="evidence" value="ECO:0007669"/>
    <property type="project" value="InterPro"/>
</dbReference>
<dbReference type="Proteomes" id="UP000594688">
    <property type="component" value="Chromosome"/>
</dbReference>
<evidence type="ECO:0000256" key="1">
    <source>
        <dbReference type="ARBA" id="ARBA00022448"/>
    </source>
</evidence>
<keyword evidence="8" id="KW-0472">Membrane</keyword>
<dbReference type="InterPro" id="IPR004606">
    <property type="entry name" value="Mop_domain"/>
</dbReference>
<evidence type="ECO:0000256" key="9">
    <source>
        <dbReference type="PROSITE-ProRule" id="PRU01213"/>
    </source>
</evidence>
<evidence type="ECO:0000256" key="5">
    <source>
        <dbReference type="ARBA" id="ARBA00022741"/>
    </source>
</evidence>
<dbReference type="EMBL" id="CP048685">
    <property type="protein sequence ID" value="QPJ61027.1"/>
    <property type="molecule type" value="Genomic_DNA"/>
</dbReference>
<dbReference type="GO" id="GO:0016887">
    <property type="term" value="F:ATP hydrolysis activity"/>
    <property type="evidence" value="ECO:0007669"/>
    <property type="project" value="InterPro"/>
</dbReference>
<sequence length="360" mass="39854">MSTQLKAKIKIQYPGFQLDTDLSLPLDGVTVIFGPSGCGKTTLLRCLSGLEKPDTGSVTFGDAVWQHGEEFLPPHKRPIGFVFQDARLFPHKNVRDNLLYGYKRIPQAERRIAPDQIIELLGLSKLLDRFPKNMSAGEKQRVAIGRALLTSPRILMMDEPLANLDMPRKQEILPYLSRLRSELNIPILYVSHSLDEVLQLVDTLVLLEDGRVQAAGKAQEVLAEISPGQQPPPALAGTLLDTIVTDHEEEYKLTRLTFGDQPLHVPKQNLKAGSTLRLHVLARDVSLVTGPRNIQTSVLNILEGRVTAIEAGEPEDHSVNVMIDIGQPLLATITKKSLSVLKLEPGQTVFAHIKALRMIH</sequence>
<gene>
    <name evidence="12" type="primary">modC</name>
    <name evidence="12" type="ORF">G3M70_03635</name>
</gene>
<feature type="domain" description="Mop" evidence="11">
    <location>
        <begin position="295"/>
        <end position="360"/>
    </location>
</feature>
<dbReference type="InterPro" id="IPR003439">
    <property type="entry name" value="ABC_transporter-like_ATP-bd"/>
</dbReference>
<keyword evidence="4" id="KW-0997">Cell inner membrane</keyword>
<dbReference type="InterPro" id="IPR003593">
    <property type="entry name" value="AAA+_ATPase"/>
</dbReference>
<evidence type="ECO:0000256" key="2">
    <source>
        <dbReference type="ARBA" id="ARBA00022475"/>
    </source>
</evidence>
<dbReference type="PANTHER" id="PTHR43514:SF10">
    <property type="entry name" value="MOLYBDENUM IMPORT ATP-BINDING PROTEIN MODC 2"/>
    <property type="match status" value="1"/>
</dbReference>
<evidence type="ECO:0000259" key="11">
    <source>
        <dbReference type="PROSITE" id="PS51866"/>
    </source>
</evidence>
<dbReference type="PANTHER" id="PTHR43514">
    <property type="entry name" value="ABC TRANSPORTER I FAMILY MEMBER 10"/>
    <property type="match status" value="1"/>
</dbReference>
<keyword evidence="5" id="KW-0547">Nucleotide-binding</keyword>
<dbReference type="PROSITE" id="PS00211">
    <property type="entry name" value="ABC_TRANSPORTER_1"/>
    <property type="match status" value="1"/>
</dbReference>
<keyword evidence="6 12" id="KW-0067">ATP-binding</keyword>
<evidence type="ECO:0000256" key="7">
    <source>
        <dbReference type="ARBA" id="ARBA00022967"/>
    </source>
</evidence>
<dbReference type="InterPro" id="IPR027417">
    <property type="entry name" value="P-loop_NTPase"/>
</dbReference>
<dbReference type="GO" id="GO:0140359">
    <property type="term" value="F:ABC-type transporter activity"/>
    <property type="evidence" value="ECO:0007669"/>
    <property type="project" value="InterPro"/>
</dbReference>
<keyword evidence="3 9" id="KW-0500">Molybdenum</keyword>
<dbReference type="InterPro" id="IPR005116">
    <property type="entry name" value="Transp-assoc_OB_typ1"/>
</dbReference>
<dbReference type="PROSITE" id="PS51866">
    <property type="entry name" value="MOP"/>
    <property type="match status" value="1"/>
</dbReference>
<dbReference type="NCBIfam" id="TIGR02142">
    <property type="entry name" value="modC_ABC"/>
    <property type="match status" value="1"/>
</dbReference>
<name>A0A7T0BV62_9BACT</name>
<evidence type="ECO:0000256" key="4">
    <source>
        <dbReference type="ARBA" id="ARBA00022519"/>
    </source>
</evidence>
<proteinExistence type="predicted"/>
<dbReference type="SUPFAM" id="SSF52540">
    <property type="entry name" value="P-loop containing nucleoside triphosphate hydrolases"/>
    <property type="match status" value="1"/>
</dbReference>
<dbReference type="GO" id="GO:0005524">
    <property type="term" value="F:ATP binding"/>
    <property type="evidence" value="ECO:0007669"/>
    <property type="project" value="UniProtKB-KW"/>
</dbReference>
<dbReference type="Gene3D" id="3.40.50.300">
    <property type="entry name" value="P-loop containing nucleotide triphosphate hydrolases"/>
    <property type="match status" value="1"/>
</dbReference>
<keyword evidence="1" id="KW-0813">Transport</keyword>
<evidence type="ECO:0000313" key="13">
    <source>
        <dbReference type="Proteomes" id="UP000594688"/>
    </source>
</evidence>
<evidence type="ECO:0000256" key="6">
    <source>
        <dbReference type="ARBA" id="ARBA00022840"/>
    </source>
</evidence>
<dbReference type="SUPFAM" id="SSF50331">
    <property type="entry name" value="MOP-like"/>
    <property type="match status" value="1"/>
</dbReference>
<keyword evidence="7" id="KW-1278">Translocase</keyword>
<organism evidence="12 13">
    <name type="scientific">Candidatus Nitronauta litoralis</name>
    <dbReference type="NCBI Taxonomy" id="2705533"/>
    <lineage>
        <taxon>Bacteria</taxon>
        <taxon>Pseudomonadati</taxon>
        <taxon>Nitrospinota/Tectimicrobiota group</taxon>
        <taxon>Nitrospinota</taxon>
        <taxon>Nitrospinia</taxon>
        <taxon>Nitrospinales</taxon>
        <taxon>Nitrospinaceae</taxon>
        <taxon>Candidatus Nitronauta</taxon>
    </lineage>
</organism>
<dbReference type="GO" id="GO:0015098">
    <property type="term" value="F:molybdate ion transmembrane transporter activity"/>
    <property type="evidence" value="ECO:0007669"/>
    <property type="project" value="InterPro"/>
</dbReference>
<feature type="domain" description="ABC transporter" evidence="10">
    <location>
        <begin position="1"/>
        <end position="234"/>
    </location>
</feature>
<keyword evidence="2" id="KW-1003">Cell membrane</keyword>
<dbReference type="SMART" id="SM00382">
    <property type="entry name" value="AAA"/>
    <property type="match status" value="1"/>
</dbReference>
<dbReference type="Gene3D" id="2.40.50.100">
    <property type="match status" value="1"/>
</dbReference>
<dbReference type="InterPro" id="IPR050334">
    <property type="entry name" value="Molybdenum_import_ModC"/>
</dbReference>
<dbReference type="InterPro" id="IPR011868">
    <property type="entry name" value="ModC_ABC_ATP-bd"/>
</dbReference>
<protein>
    <submittedName>
        <fullName evidence="12">Molybdenum ABC transporter ATP-binding protein</fullName>
    </submittedName>
</protein>
<evidence type="ECO:0000256" key="3">
    <source>
        <dbReference type="ARBA" id="ARBA00022505"/>
    </source>
</evidence>
<dbReference type="AlphaFoldDB" id="A0A7T0BV62"/>
<dbReference type="PROSITE" id="PS50893">
    <property type="entry name" value="ABC_TRANSPORTER_2"/>
    <property type="match status" value="1"/>
</dbReference>
<dbReference type="KEGG" id="nli:G3M70_03635"/>
<evidence type="ECO:0000259" key="10">
    <source>
        <dbReference type="PROSITE" id="PS50893"/>
    </source>
</evidence>
<evidence type="ECO:0000313" key="12">
    <source>
        <dbReference type="EMBL" id="QPJ61027.1"/>
    </source>
</evidence>
<accession>A0A7T0BV62</accession>